<dbReference type="EMBL" id="CALNXI010001896">
    <property type="protein sequence ID" value="CAH3179211.1"/>
    <property type="molecule type" value="Genomic_DNA"/>
</dbReference>
<feature type="domain" description="Ig-like" evidence="6">
    <location>
        <begin position="290"/>
        <end position="372"/>
    </location>
</feature>
<accession>A0ABN8RP31</accession>
<dbReference type="InterPro" id="IPR003598">
    <property type="entry name" value="Ig_sub2"/>
</dbReference>
<dbReference type="PANTHER" id="PTHR12231">
    <property type="entry name" value="CTX-RELATED TYPE I TRANSMEMBRANE PROTEIN"/>
    <property type="match status" value="1"/>
</dbReference>
<keyword evidence="3" id="KW-1015">Disulfide bond</keyword>
<dbReference type="Pfam" id="PF13927">
    <property type="entry name" value="Ig_3"/>
    <property type="match status" value="1"/>
</dbReference>
<evidence type="ECO:0000256" key="5">
    <source>
        <dbReference type="SAM" id="MobiDB-lite"/>
    </source>
</evidence>
<dbReference type="Gene3D" id="1.20.5.320">
    <property type="entry name" value="6-Phosphogluconate Dehydrogenase, domain 3"/>
    <property type="match status" value="1"/>
</dbReference>
<dbReference type="SMART" id="SM00408">
    <property type="entry name" value="IGc2"/>
    <property type="match status" value="3"/>
</dbReference>
<dbReference type="SMART" id="SM00409">
    <property type="entry name" value="IG"/>
    <property type="match status" value="3"/>
</dbReference>
<dbReference type="Pfam" id="PF07679">
    <property type="entry name" value="I-set"/>
    <property type="match status" value="2"/>
</dbReference>
<dbReference type="InterPro" id="IPR036179">
    <property type="entry name" value="Ig-like_dom_sf"/>
</dbReference>
<dbReference type="PANTHER" id="PTHR12231:SF253">
    <property type="entry name" value="DPR-INTERACTING PROTEIN ETA, ISOFORM B-RELATED"/>
    <property type="match status" value="1"/>
</dbReference>
<evidence type="ECO:0000256" key="2">
    <source>
        <dbReference type="ARBA" id="ARBA00022737"/>
    </source>
</evidence>
<feature type="compositionally biased region" description="Basic residues" evidence="5">
    <location>
        <begin position="10"/>
        <end position="21"/>
    </location>
</feature>
<feature type="region of interest" description="Disordered" evidence="5">
    <location>
        <begin position="1"/>
        <end position="23"/>
    </location>
</feature>
<proteinExistence type="predicted"/>
<dbReference type="InterPro" id="IPR051170">
    <property type="entry name" value="Neural/epithelial_adhesion"/>
</dbReference>
<dbReference type="Gene3D" id="2.60.40.10">
    <property type="entry name" value="Immunoglobulins"/>
    <property type="match status" value="4"/>
</dbReference>
<dbReference type="CDD" id="cd00096">
    <property type="entry name" value="Ig"/>
    <property type="match status" value="1"/>
</dbReference>
<evidence type="ECO:0000256" key="3">
    <source>
        <dbReference type="ARBA" id="ARBA00023157"/>
    </source>
</evidence>
<keyword evidence="4" id="KW-0393">Immunoglobulin domain</keyword>
<dbReference type="InterPro" id="IPR007110">
    <property type="entry name" value="Ig-like_dom"/>
</dbReference>
<gene>
    <name evidence="7" type="ORF">PEVE_00012188</name>
</gene>
<sequence>YNLIAETHGRYKRSSKNKNKKSNTSLIVSRDDIKREVQLALSSLACKVNCPRGIRGRRGRPGAPGKHGPPGPRGPQGPKGNKGAQGDQGPAGPKGDQGPQGPKGNPGESISAPSIVSPPVPMVVNETGIATLQCEVKGNPQPQVTWLKQNYSLLSDKRIVESRGGLIIRDVTSQDGGLYTCKARNILGVITSSAALTVQVGAKITHKPFSIIVEEGQNAILQCKAGGQPTPKITWRRALSHLPKGKTRVVDGNLTIVGVAKSDSGAYECSAKNLLGQETAVAILMVIERLRFTISPPLKITAKKSSDLMLNCKAQGSTVIIWKRAGNLLPGNHVIHRNGSLLLRNINSQDAGSYTCVAKNAQRSIQATSVVEDLLQNSSIIPLNKRIVQSSGGFMIRDVTSQDGGVYTCRARNILGVMISSSVQGNLLPNTNVPVVLIRFQTSKQLNTQASLFFCEQYIKFECNGYVSFVQQSVAWWVSRDGKKMNYWGGADRSANTCACGVTNSCLNGQKSNCHELGRGWREDSGLLTDKSALPVSQIRLADLGQPGDEGYHTLGKLM</sequence>
<evidence type="ECO:0000256" key="4">
    <source>
        <dbReference type="ARBA" id="ARBA00023319"/>
    </source>
</evidence>
<dbReference type="InterPro" id="IPR013098">
    <property type="entry name" value="Ig_I-set"/>
</dbReference>
<dbReference type="InterPro" id="IPR003599">
    <property type="entry name" value="Ig_sub"/>
</dbReference>
<dbReference type="Pfam" id="PF01391">
    <property type="entry name" value="Collagen"/>
    <property type="match status" value="1"/>
</dbReference>
<keyword evidence="2" id="KW-0677">Repeat</keyword>
<dbReference type="InterPro" id="IPR013783">
    <property type="entry name" value="Ig-like_fold"/>
</dbReference>
<dbReference type="PROSITE" id="PS50835">
    <property type="entry name" value="IG_LIKE"/>
    <property type="match status" value="3"/>
</dbReference>
<dbReference type="Gene3D" id="2.60.120.1000">
    <property type="match status" value="1"/>
</dbReference>
<evidence type="ECO:0000259" key="6">
    <source>
        <dbReference type="PROSITE" id="PS50835"/>
    </source>
</evidence>
<dbReference type="SUPFAM" id="SSF48726">
    <property type="entry name" value="Immunoglobulin"/>
    <property type="match status" value="4"/>
</dbReference>
<feature type="compositionally biased region" description="Low complexity" evidence="5">
    <location>
        <begin position="76"/>
        <end position="115"/>
    </location>
</feature>
<evidence type="ECO:0000313" key="8">
    <source>
        <dbReference type="Proteomes" id="UP001159427"/>
    </source>
</evidence>
<feature type="non-terminal residue" evidence="7">
    <location>
        <position position="1"/>
    </location>
</feature>
<dbReference type="InterPro" id="IPR008160">
    <property type="entry name" value="Collagen"/>
</dbReference>
<keyword evidence="8" id="KW-1185">Reference proteome</keyword>
<feature type="domain" description="Ig-like" evidence="6">
    <location>
        <begin position="202"/>
        <end position="282"/>
    </location>
</feature>
<dbReference type="Proteomes" id="UP001159427">
    <property type="component" value="Unassembled WGS sequence"/>
</dbReference>
<reference evidence="7 8" key="1">
    <citation type="submission" date="2022-05" db="EMBL/GenBank/DDBJ databases">
        <authorList>
            <consortium name="Genoscope - CEA"/>
            <person name="William W."/>
        </authorList>
    </citation>
    <scope>NUCLEOTIDE SEQUENCE [LARGE SCALE GENOMIC DNA]</scope>
</reference>
<name>A0ABN8RP31_9CNID</name>
<comment type="caution">
    <text evidence="7">The sequence shown here is derived from an EMBL/GenBank/DDBJ whole genome shotgun (WGS) entry which is preliminary data.</text>
</comment>
<feature type="domain" description="Ig-like" evidence="6">
    <location>
        <begin position="113"/>
        <end position="197"/>
    </location>
</feature>
<keyword evidence="1" id="KW-0732">Signal</keyword>
<feature type="region of interest" description="Disordered" evidence="5">
    <location>
        <begin position="51"/>
        <end position="118"/>
    </location>
</feature>
<evidence type="ECO:0000313" key="7">
    <source>
        <dbReference type="EMBL" id="CAH3179211.1"/>
    </source>
</evidence>
<evidence type="ECO:0000256" key="1">
    <source>
        <dbReference type="ARBA" id="ARBA00022729"/>
    </source>
</evidence>
<organism evidence="7 8">
    <name type="scientific">Porites evermanni</name>
    <dbReference type="NCBI Taxonomy" id="104178"/>
    <lineage>
        <taxon>Eukaryota</taxon>
        <taxon>Metazoa</taxon>
        <taxon>Cnidaria</taxon>
        <taxon>Anthozoa</taxon>
        <taxon>Hexacorallia</taxon>
        <taxon>Scleractinia</taxon>
        <taxon>Fungiina</taxon>
        <taxon>Poritidae</taxon>
        <taxon>Porites</taxon>
    </lineage>
</organism>
<protein>
    <recommendedName>
        <fullName evidence="6">Ig-like domain-containing protein</fullName>
    </recommendedName>
</protein>